<reference evidence="1 2" key="1">
    <citation type="journal article" date="2020" name="Antonie Van Leeuwenhoek">
        <title>Rhodopirellula heiligendammensis sp. nov., Rhodopirellula pilleata sp. nov., and Rhodopirellula solitaria sp. nov. isolated from natural or artificial marine surfaces in Northern Germany and California, USA, and emended description of the genus Rhodopirellula.</title>
        <authorList>
            <person name="Kallscheuer N."/>
            <person name="Wiegand S."/>
            <person name="Jogler M."/>
            <person name="Boedeker C."/>
            <person name="Peeters S.H."/>
            <person name="Rast P."/>
            <person name="Heuer A."/>
            <person name="Jetten M.S.M."/>
            <person name="Rohde M."/>
            <person name="Jogler C."/>
        </authorList>
    </citation>
    <scope>NUCLEOTIDE SEQUENCE [LARGE SCALE GENOMIC DNA]</scope>
    <source>
        <strain evidence="1 2">Poly21</strain>
    </source>
</reference>
<protein>
    <submittedName>
        <fullName evidence="1">Uncharacterized protein</fullName>
    </submittedName>
</protein>
<dbReference type="AlphaFoldDB" id="A0A5C6C2L2"/>
<comment type="caution">
    <text evidence="1">The sequence shown here is derived from an EMBL/GenBank/DDBJ whole genome shotgun (WGS) entry which is preliminary data.</text>
</comment>
<organism evidence="1 2">
    <name type="scientific">Allorhodopirellula heiligendammensis</name>
    <dbReference type="NCBI Taxonomy" id="2714739"/>
    <lineage>
        <taxon>Bacteria</taxon>
        <taxon>Pseudomonadati</taxon>
        <taxon>Planctomycetota</taxon>
        <taxon>Planctomycetia</taxon>
        <taxon>Pirellulales</taxon>
        <taxon>Pirellulaceae</taxon>
        <taxon>Allorhodopirellula</taxon>
    </lineage>
</organism>
<name>A0A5C6C2L2_9BACT</name>
<sequence>MVKFFEPGFKILDSLAEHLCFFVQICVLRFKLRTALRRCNQLISEQRDLIAANRSRTMLIDELLKKTERIERFHVHDRESVVSQNEVIIVGWCGGDAAISRSSGVIAGWTFGSLGD</sequence>
<dbReference type="Proteomes" id="UP000319908">
    <property type="component" value="Unassembled WGS sequence"/>
</dbReference>
<evidence type="ECO:0000313" key="1">
    <source>
        <dbReference type="EMBL" id="TWU18247.1"/>
    </source>
</evidence>
<accession>A0A5C6C2L2</accession>
<proteinExistence type="predicted"/>
<keyword evidence="2" id="KW-1185">Reference proteome</keyword>
<dbReference type="EMBL" id="SJPU01000001">
    <property type="protein sequence ID" value="TWU18247.1"/>
    <property type="molecule type" value="Genomic_DNA"/>
</dbReference>
<gene>
    <name evidence="1" type="ORF">Poly21_04020</name>
</gene>
<evidence type="ECO:0000313" key="2">
    <source>
        <dbReference type="Proteomes" id="UP000319908"/>
    </source>
</evidence>